<feature type="compositionally biased region" description="Basic and acidic residues" evidence="1">
    <location>
        <begin position="43"/>
        <end position="79"/>
    </location>
</feature>
<dbReference type="AlphaFoldDB" id="A0A1Y3BC73"/>
<dbReference type="EMBL" id="MUJZ01035631">
    <property type="protein sequence ID" value="OTF76815.1"/>
    <property type="molecule type" value="Genomic_DNA"/>
</dbReference>
<evidence type="ECO:0000313" key="3">
    <source>
        <dbReference type="Proteomes" id="UP000194236"/>
    </source>
</evidence>
<protein>
    <submittedName>
        <fullName evidence="2">Uncharacterized protein</fullName>
    </submittedName>
</protein>
<evidence type="ECO:0000256" key="1">
    <source>
        <dbReference type="SAM" id="MobiDB-lite"/>
    </source>
</evidence>
<proteinExistence type="predicted"/>
<dbReference type="Proteomes" id="UP000194236">
    <property type="component" value="Unassembled WGS sequence"/>
</dbReference>
<evidence type="ECO:0000313" key="2">
    <source>
        <dbReference type="EMBL" id="OTF76815.1"/>
    </source>
</evidence>
<feature type="compositionally biased region" description="Basic residues" evidence="1">
    <location>
        <begin position="80"/>
        <end position="94"/>
    </location>
</feature>
<organism evidence="2 3">
    <name type="scientific">Euroglyphus maynei</name>
    <name type="common">Mayne's house dust mite</name>
    <dbReference type="NCBI Taxonomy" id="6958"/>
    <lineage>
        <taxon>Eukaryota</taxon>
        <taxon>Metazoa</taxon>
        <taxon>Ecdysozoa</taxon>
        <taxon>Arthropoda</taxon>
        <taxon>Chelicerata</taxon>
        <taxon>Arachnida</taxon>
        <taxon>Acari</taxon>
        <taxon>Acariformes</taxon>
        <taxon>Sarcoptiformes</taxon>
        <taxon>Astigmata</taxon>
        <taxon>Psoroptidia</taxon>
        <taxon>Analgoidea</taxon>
        <taxon>Pyroglyphidae</taxon>
        <taxon>Pyroglyphinae</taxon>
        <taxon>Euroglyphus</taxon>
    </lineage>
</organism>
<keyword evidence="3" id="KW-1185">Reference proteome</keyword>
<sequence length="112" mass="12372">MEAFPKTIVVTPETKKQIPVKIAKFVNTFNTLGLSALSAIKPDSEHKLANDSDSDDSKAILNSSREEGEIRSDLDDNSTRKKKNRKKLLKKKKSAATDESGGKKSAKKQKKN</sequence>
<accession>A0A1Y3BC73</accession>
<name>A0A1Y3BC73_EURMA</name>
<feature type="non-terminal residue" evidence="2">
    <location>
        <position position="112"/>
    </location>
</feature>
<comment type="caution">
    <text evidence="2">The sequence shown here is derived from an EMBL/GenBank/DDBJ whole genome shotgun (WGS) entry which is preliminary data.</text>
</comment>
<gene>
    <name evidence="2" type="ORF">BLA29_009513</name>
</gene>
<reference evidence="2 3" key="1">
    <citation type="submission" date="2017-03" db="EMBL/GenBank/DDBJ databases">
        <title>Genome Survey of Euroglyphus maynei.</title>
        <authorList>
            <person name="Arlian L.G."/>
            <person name="Morgan M.S."/>
            <person name="Rider S.D."/>
        </authorList>
    </citation>
    <scope>NUCLEOTIDE SEQUENCE [LARGE SCALE GENOMIC DNA]</scope>
    <source>
        <strain evidence="2">Arlian Lab</strain>
        <tissue evidence="2">Whole body</tissue>
    </source>
</reference>
<feature type="region of interest" description="Disordered" evidence="1">
    <location>
        <begin position="43"/>
        <end position="112"/>
    </location>
</feature>